<evidence type="ECO:0000313" key="1">
    <source>
        <dbReference type="EMBL" id="EGP44431.1"/>
    </source>
</evidence>
<organism evidence="1 2">
    <name type="scientific">Achromobacter insuavis AXX-A</name>
    <dbReference type="NCBI Taxonomy" id="1003200"/>
    <lineage>
        <taxon>Bacteria</taxon>
        <taxon>Pseudomonadati</taxon>
        <taxon>Pseudomonadota</taxon>
        <taxon>Betaproteobacteria</taxon>
        <taxon>Burkholderiales</taxon>
        <taxon>Alcaligenaceae</taxon>
        <taxon>Achromobacter</taxon>
    </lineage>
</organism>
<accession>F7T5K0</accession>
<proteinExistence type="predicted"/>
<dbReference type="Proteomes" id="UP000004853">
    <property type="component" value="Unassembled WGS sequence"/>
</dbReference>
<dbReference type="PATRIC" id="fig|1003200.3.peg.4195"/>
<comment type="caution">
    <text evidence="1">The sequence shown here is derived from an EMBL/GenBank/DDBJ whole genome shotgun (WGS) entry which is preliminary data.</text>
</comment>
<dbReference type="AlphaFoldDB" id="F7T5K0"/>
<protein>
    <submittedName>
        <fullName evidence="1">Uncharacterized protein</fullName>
    </submittedName>
</protein>
<reference evidence="1 2" key="1">
    <citation type="submission" date="2011-06" db="EMBL/GenBank/DDBJ databases">
        <authorList>
            <person name="Bador J."/>
            <person name="Amoureux L."/>
            <person name="Neuwirth C."/>
        </authorList>
    </citation>
    <scope>NUCLEOTIDE SEQUENCE [LARGE SCALE GENOMIC DNA]</scope>
    <source>
        <strain evidence="1 2">AXX-A</strain>
    </source>
</reference>
<dbReference type="EMBL" id="AFRQ01000084">
    <property type="protein sequence ID" value="EGP44431.1"/>
    <property type="molecule type" value="Genomic_DNA"/>
</dbReference>
<name>F7T5K0_9BURK</name>
<evidence type="ECO:0000313" key="2">
    <source>
        <dbReference type="Proteomes" id="UP000004853"/>
    </source>
</evidence>
<dbReference type="HOGENOM" id="CLU_3323325_0_0_4"/>
<gene>
    <name evidence="1" type="ORF">AXXA_21128</name>
</gene>
<sequence length="38" mass="3994">MDIATLITTTAAMEAANTRRAQRASSLAENPAIAVFSQ</sequence>